<evidence type="ECO:0000259" key="19">
    <source>
        <dbReference type="PROSITE" id="PS52004"/>
    </source>
</evidence>
<keyword evidence="21" id="KW-1185">Reference proteome</keyword>
<keyword evidence="11" id="KW-0275">Fatty acid biosynthesis</keyword>
<evidence type="ECO:0000256" key="18">
    <source>
        <dbReference type="RuleBase" id="RU003694"/>
    </source>
</evidence>
<dbReference type="NCBIfam" id="NF005935">
    <property type="entry name" value="PRK07967.1"/>
    <property type="match status" value="1"/>
</dbReference>
<dbReference type="InterPro" id="IPR020841">
    <property type="entry name" value="PKS_Beta-ketoAc_synthase_dom"/>
</dbReference>
<organism evidence="20 21">
    <name type="scientific">Rosenbergiella australiborealis</name>
    <dbReference type="NCBI Taxonomy" id="1544696"/>
    <lineage>
        <taxon>Bacteria</taxon>
        <taxon>Pseudomonadati</taxon>
        <taxon>Pseudomonadota</taxon>
        <taxon>Gammaproteobacteria</taxon>
        <taxon>Enterobacterales</taxon>
        <taxon>Erwiniaceae</taxon>
        <taxon>Rosenbergiella</taxon>
    </lineage>
</organism>
<comment type="subunit">
    <text evidence="4">Homodimer.</text>
</comment>
<dbReference type="InterPro" id="IPR000794">
    <property type="entry name" value="Beta-ketoacyl_synthase"/>
</dbReference>
<dbReference type="Proteomes" id="UP000786875">
    <property type="component" value="Unassembled WGS sequence"/>
</dbReference>
<evidence type="ECO:0000256" key="12">
    <source>
        <dbReference type="ARBA" id="ARBA00023315"/>
    </source>
</evidence>
<evidence type="ECO:0000256" key="17">
    <source>
        <dbReference type="ARBA" id="ARBA00048506"/>
    </source>
</evidence>
<protein>
    <recommendedName>
        <fullName evidence="13">3-oxoacyl-[acyl-carrier-protein] synthase 1</fullName>
        <ecNumber evidence="5">2.3.1.41</ecNumber>
    </recommendedName>
    <alternativeName>
        <fullName evidence="14">3-oxoacyl-[acyl-carrier-protein] synthase I</fullName>
    </alternativeName>
    <alternativeName>
        <fullName evidence="15">Beta-ketoacyl-ACP synthase I</fullName>
    </alternativeName>
</protein>
<evidence type="ECO:0000256" key="5">
    <source>
        <dbReference type="ARBA" id="ARBA00013191"/>
    </source>
</evidence>
<dbReference type="EMBL" id="JABBFO010000003">
    <property type="protein sequence ID" value="MBT0726721.1"/>
    <property type="molecule type" value="Genomic_DNA"/>
</dbReference>
<name>A0ABS5T307_9GAMM</name>
<evidence type="ECO:0000313" key="21">
    <source>
        <dbReference type="Proteomes" id="UP000786875"/>
    </source>
</evidence>
<dbReference type="PANTHER" id="PTHR11712">
    <property type="entry name" value="POLYKETIDE SYNTHASE-RELATED"/>
    <property type="match status" value="1"/>
</dbReference>
<dbReference type="SMART" id="SM00825">
    <property type="entry name" value="PKS_KS"/>
    <property type="match status" value="1"/>
</dbReference>
<keyword evidence="7" id="KW-0444">Lipid biosynthesis</keyword>
<proteinExistence type="inferred from homology"/>
<comment type="pathway">
    <text evidence="2">Lipid metabolism; fatty acid biosynthesis.</text>
</comment>
<dbReference type="SUPFAM" id="SSF53901">
    <property type="entry name" value="Thiolase-like"/>
    <property type="match status" value="2"/>
</dbReference>
<evidence type="ECO:0000256" key="16">
    <source>
        <dbReference type="ARBA" id="ARBA00048121"/>
    </source>
</evidence>
<evidence type="ECO:0000256" key="7">
    <source>
        <dbReference type="ARBA" id="ARBA00022516"/>
    </source>
</evidence>
<comment type="similarity">
    <text evidence="3 18">Belongs to the thiolase-like superfamily. Beta-ketoacyl-ACP synthases family.</text>
</comment>
<evidence type="ECO:0000256" key="1">
    <source>
        <dbReference type="ARBA" id="ARBA00004496"/>
    </source>
</evidence>
<evidence type="ECO:0000313" key="20">
    <source>
        <dbReference type="EMBL" id="MBT0726721.1"/>
    </source>
</evidence>
<reference evidence="20 21" key="1">
    <citation type="submission" date="2020-04" db="EMBL/GenBank/DDBJ databases">
        <title>Genome sequencing of Rosenbergiella species.</title>
        <authorList>
            <person name="Alvarez-Perez S."/>
            <person name="Lievens B."/>
        </authorList>
    </citation>
    <scope>NUCLEOTIDE SEQUENCE [LARGE SCALE GENOMIC DNA]</scope>
    <source>
        <strain evidence="20 21">CdVSA20.1</strain>
    </source>
</reference>
<evidence type="ECO:0000256" key="3">
    <source>
        <dbReference type="ARBA" id="ARBA00008467"/>
    </source>
</evidence>
<evidence type="ECO:0000256" key="4">
    <source>
        <dbReference type="ARBA" id="ARBA00011738"/>
    </source>
</evidence>
<gene>
    <name evidence="20" type="primary">fabB</name>
    <name evidence="20" type="ORF">HGT73_04885</name>
</gene>
<dbReference type="InterPro" id="IPR018201">
    <property type="entry name" value="Ketoacyl_synth_AS"/>
</dbReference>
<dbReference type="PANTHER" id="PTHR11712:SF306">
    <property type="entry name" value="3-OXOACYL-[ACYL-CARRIER-PROTEIN] SYNTHASE 1"/>
    <property type="match status" value="1"/>
</dbReference>
<comment type="catalytic activity">
    <reaction evidence="17">
        <text>a fatty acyl-[ACP] + malonyl-[ACP] + H(+) = a 3-oxoacyl-[ACP] + holo-[ACP] + CO2</text>
        <dbReference type="Rhea" id="RHEA:22836"/>
        <dbReference type="Rhea" id="RHEA-COMP:9623"/>
        <dbReference type="Rhea" id="RHEA-COMP:9685"/>
        <dbReference type="Rhea" id="RHEA-COMP:9916"/>
        <dbReference type="Rhea" id="RHEA-COMP:14125"/>
        <dbReference type="ChEBI" id="CHEBI:15378"/>
        <dbReference type="ChEBI" id="CHEBI:16526"/>
        <dbReference type="ChEBI" id="CHEBI:64479"/>
        <dbReference type="ChEBI" id="CHEBI:78449"/>
        <dbReference type="ChEBI" id="CHEBI:78776"/>
        <dbReference type="ChEBI" id="CHEBI:138651"/>
        <dbReference type="EC" id="2.3.1.41"/>
    </reaction>
    <physiologicalReaction direction="left-to-right" evidence="17">
        <dbReference type="Rhea" id="RHEA:22837"/>
    </physiologicalReaction>
</comment>
<evidence type="ECO:0000256" key="14">
    <source>
        <dbReference type="ARBA" id="ARBA00041620"/>
    </source>
</evidence>
<dbReference type="CDD" id="cd00834">
    <property type="entry name" value="KAS_I_II"/>
    <property type="match status" value="1"/>
</dbReference>
<evidence type="ECO:0000256" key="6">
    <source>
        <dbReference type="ARBA" id="ARBA00022490"/>
    </source>
</evidence>
<sequence length="406" mass="42573">MKRAVITGLGIVSSIGNNQQEVLASLREGRSGITFSDEMKDAGMRSHVWGNVKMDTTGLIDRKIVRFMSDASIYAYLSMAEAVKDSKLTEEQYQNNPRVGLIAGSGGGSPRFQVFGADAMRSPRGLKAVGPYVVTKAMASGVSACLATPFKIHGVNYSISSACATSAHCIGNAVEQIQLGKQDIVFAGGGEELCWELACEFDAMGALSTKYNDTPEKASRTYDSERDGFVIAGGGGMVVVEELEHALARGAHIYAEIVGYGATSDGADMVAPSGEGAARCMKMAMEGVDTPIDYLNTHGTSTPVGDVKELGAIRAVFGDNTPALSATKAMTGHSLGAAGVQEAIYTLLMLEHGFIAPSINIEQADAAAEGMNIITAPTERALTTVMSNSFGFGGTNATLTMRKFTS</sequence>
<evidence type="ECO:0000256" key="8">
    <source>
        <dbReference type="ARBA" id="ARBA00022679"/>
    </source>
</evidence>
<evidence type="ECO:0000256" key="11">
    <source>
        <dbReference type="ARBA" id="ARBA00023160"/>
    </source>
</evidence>
<dbReference type="InterPro" id="IPR014030">
    <property type="entry name" value="Ketoacyl_synth_N"/>
</dbReference>
<dbReference type="GO" id="GO:0004315">
    <property type="term" value="F:3-oxoacyl-[acyl-carrier-protein] synthase activity"/>
    <property type="evidence" value="ECO:0007669"/>
    <property type="project" value="UniProtKB-EC"/>
</dbReference>
<dbReference type="PROSITE" id="PS52004">
    <property type="entry name" value="KS3_2"/>
    <property type="match status" value="1"/>
</dbReference>
<feature type="domain" description="Ketosynthase family 3 (KS3)" evidence="19">
    <location>
        <begin position="1"/>
        <end position="403"/>
    </location>
</feature>
<keyword evidence="12 20" id="KW-0012">Acyltransferase</keyword>
<keyword evidence="10" id="KW-0443">Lipid metabolism</keyword>
<evidence type="ECO:0000256" key="9">
    <source>
        <dbReference type="ARBA" id="ARBA00022832"/>
    </source>
</evidence>
<evidence type="ECO:0000256" key="13">
    <source>
        <dbReference type="ARBA" id="ARBA00039450"/>
    </source>
</evidence>
<evidence type="ECO:0000256" key="15">
    <source>
        <dbReference type="ARBA" id="ARBA00042143"/>
    </source>
</evidence>
<evidence type="ECO:0000256" key="2">
    <source>
        <dbReference type="ARBA" id="ARBA00005194"/>
    </source>
</evidence>
<keyword evidence="9" id="KW-0276">Fatty acid metabolism</keyword>
<dbReference type="EC" id="2.3.1.41" evidence="5"/>
<comment type="subcellular location">
    <subcellularLocation>
        <location evidence="1">Cytoplasm</location>
    </subcellularLocation>
</comment>
<comment type="caution">
    <text evidence="20">The sequence shown here is derived from an EMBL/GenBank/DDBJ whole genome shotgun (WGS) entry which is preliminary data.</text>
</comment>
<keyword evidence="6" id="KW-0963">Cytoplasm</keyword>
<dbReference type="RefSeq" id="WP_214212544.1">
    <property type="nucleotide sequence ID" value="NZ_JABBFO010000003.1"/>
</dbReference>
<comment type="catalytic activity">
    <reaction evidence="16">
        <text>(3Z)-decenoyl-[ACP] + malonyl-[ACP] + H(+) = 3-oxo-(5Z)-dodecenoyl-[ACP] + holo-[ACP] + CO2</text>
        <dbReference type="Rhea" id="RHEA:54940"/>
        <dbReference type="Rhea" id="RHEA-COMP:9623"/>
        <dbReference type="Rhea" id="RHEA-COMP:9685"/>
        <dbReference type="Rhea" id="RHEA-COMP:9927"/>
        <dbReference type="Rhea" id="RHEA-COMP:14042"/>
        <dbReference type="ChEBI" id="CHEBI:15378"/>
        <dbReference type="ChEBI" id="CHEBI:16526"/>
        <dbReference type="ChEBI" id="CHEBI:64479"/>
        <dbReference type="ChEBI" id="CHEBI:78449"/>
        <dbReference type="ChEBI" id="CHEBI:78798"/>
        <dbReference type="ChEBI" id="CHEBI:138410"/>
    </reaction>
    <physiologicalReaction direction="left-to-right" evidence="16">
        <dbReference type="Rhea" id="RHEA:54941"/>
    </physiologicalReaction>
</comment>
<accession>A0ABS5T307</accession>
<dbReference type="Pfam" id="PF00109">
    <property type="entry name" value="ketoacyl-synt"/>
    <property type="match status" value="1"/>
</dbReference>
<dbReference type="Pfam" id="PF02801">
    <property type="entry name" value="Ketoacyl-synt_C"/>
    <property type="match status" value="1"/>
</dbReference>
<evidence type="ECO:0000256" key="10">
    <source>
        <dbReference type="ARBA" id="ARBA00023098"/>
    </source>
</evidence>
<dbReference type="Gene3D" id="3.40.47.10">
    <property type="match status" value="2"/>
</dbReference>
<keyword evidence="8 18" id="KW-0808">Transferase</keyword>
<dbReference type="PROSITE" id="PS00606">
    <property type="entry name" value="KS3_1"/>
    <property type="match status" value="1"/>
</dbReference>
<dbReference type="InterPro" id="IPR014031">
    <property type="entry name" value="Ketoacyl_synth_C"/>
</dbReference>
<dbReference type="InterPro" id="IPR016039">
    <property type="entry name" value="Thiolase-like"/>
</dbReference>